<name>A0ABS4DH72_9CHLR</name>
<dbReference type="Proteomes" id="UP001193081">
    <property type="component" value="Unassembled WGS sequence"/>
</dbReference>
<reference evidence="1 2" key="1">
    <citation type="submission" date="2021-03" db="EMBL/GenBank/DDBJ databases">
        <authorList>
            <person name="Grouzdev D.S."/>
        </authorList>
    </citation>
    <scope>NUCLEOTIDE SEQUENCE [LARGE SCALE GENOMIC DNA]</scope>
    <source>
        <strain evidence="1 2">M50-1</strain>
    </source>
</reference>
<keyword evidence="2" id="KW-1185">Reference proteome</keyword>
<protein>
    <submittedName>
        <fullName evidence="1">Uncharacterized protein</fullName>
    </submittedName>
</protein>
<evidence type="ECO:0000313" key="1">
    <source>
        <dbReference type="EMBL" id="MBP1468790.1"/>
    </source>
</evidence>
<sequence length="100" mass="10787">MIPVIDPISPSISAIDAENDVFLSLNIVPLQMPIIPGGTADMTALSVITLPRMLSRSTTPAGNIVCEECLAVSVAVVLRRKSKTIHGRHMRLKNDEIVLL</sequence>
<proteinExistence type="predicted"/>
<dbReference type="EMBL" id="SIJK02000096">
    <property type="protein sequence ID" value="MBP1468790.1"/>
    <property type="molecule type" value="Genomic_DNA"/>
</dbReference>
<comment type="caution">
    <text evidence="1">The sequence shown here is derived from an EMBL/GenBank/DDBJ whole genome shotgun (WGS) entry which is preliminary data.</text>
</comment>
<gene>
    <name evidence="1" type="ORF">EYB53_023975</name>
</gene>
<evidence type="ECO:0000313" key="2">
    <source>
        <dbReference type="Proteomes" id="UP001193081"/>
    </source>
</evidence>
<accession>A0ABS4DH72</accession>
<organism evidence="1 2">
    <name type="scientific">Candidatus Chloroploca mongolica</name>
    <dbReference type="NCBI Taxonomy" id="2528176"/>
    <lineage>
        <taxon>Bacteria</taxon>
        <taxon>Bacillati</taxon>
        <taxon>Chloroflexota</taxon>
        <taxon>Chloroflexia</taxon>
        <taxon>Chloroflexales</taxon>
        <taxon>Chloroflexineae</taxon>
        <taxon>Oscillochloridaceae</taxon>
        <taxon>Candidatus Chloroploca</taxon>
    </lineage>
</organism>
<dbReference type="RefSeq" id="WP_167857589.1">
    <property type="nucleotide sequence ID" value="NZ_SIJK02000096.1"/>
</dbReference>